<organism evidence="3 4">
    <name type="scientific">Sphenostylis stenocarpa</name>
    <dbReference type="NCBI Taxonomy" id="92480"/>
    <lineage>
        <taxon>Eukaryota</taxon>
        <taxon>Viridiplantae</taxon>
        <taxon>Streptophyta</taxon>
        <taxon>Embryophyta</taxon>
        <taxon>Tracheophyta</taxon>
        <taxon>Spermatophyta</taxon>
        <taxon>Magnoliopsida</taxon>
        <taxon>eudicotyledons</taxon>
        <taxon>Gunneridae</taxon>
        <taxon>Pentapetalae</taxon>
        <taxon>rosids</taxon>
        <taxon>fabids</taxon>
        <taxon>Fabales</taxon>
        <taxon>Fabaceae</taxon>
        <taxon>Papilionoideae</taxon>
        <taxon>50 kb inversion clade</taxon>
        <taxon>NPAAA clade</taxon>
        <taxon>indigoferoid/millettioid clade</taxon>
        <taxon>Phaseoleae</taxon>
        <taxon>Sphenostylis</taxon>
    </lineage>
</organism>
<keyword evidence="1" id="KW-0812">Transmembrane</keyword>
<dbReference type="AlphaFoldDB" id="A0AA86T0E6"/>
<keyword evidence="1" id="KW-1133">Transmembrane helix</keyword>
<dbReference type="Gene3D" id="3.10.450.50">
    <property type="match status" value="1"/>
</dbReference>
<keyword evidence="1" id="KW-0472">Membrane</keyword>
<dbReference type="Pfam" id="PF12680">
    <property type="entry name" value="SnoaL_2"/>
    <property type="match status" value="1"/>
</dbReference>
<name>A0AA86T0E6_9FABA</name>
<dbReference type="SUPFAM" id="SSF54427">
    <property type="entry name" value="NTF2-like"/>
    <property type="match status" value="1"/>
</dbReference>
<evidence type="ECO:0000313" key="4">
    <source>
        <dbReference type="Proteomes" id="UP001189624"/>
    </source>
</evidence>
<dbReference type="Proteomes" id="UP001189624">
    <property type="component" value="Chromosome 9"/>
</dbReference>
<reference evidence="3" key="1">
    <citation type="submission" date="2023-10" db="EMBL/GenBank/DDBJ databases">
        <authorList>
            <person name="Domelevo Entfellner J.-B."/>
        </authorList>
    </citation>
    <scope>NUCLEOTIDE SEQUENCE</scope>
</reference>
<evidence type="ECO:0000259" key="2">
    <source>
        <dbReference type="Pfam" id="PF12680"/>
    </source>
</evidence>
<feature type="domain" description="SnoaL-like" evidence="2">
    <location>
        <begin position="98"/>
        <end position="149"/>
    </location>
</feature>
<evidence type="ECO:0000313" key="3">
    <source>
        <dbReference type="EMBL" id="CAJ1974344.1"/>
    </source>
</evidence>
<dbReference type="Gramene" id="rna-AYBTSS11_LOCUS26419">
    <property type="protein sequence ID" value="CAJ1974344.1"/>
    <property type="gene ID" value="gene-AYBTSS11_LOCUS26419"/>
</dbReference>
<proteinExistence type="predicted"/>
<accession>A0AA86T0E6</accession>
<dbReference type="PANTHER" id="PTHR33698:SF5">
    <property type="entry name" value="NTF2-LIKE DOMAIN-CONTAINING PROTEIN-RELATED"/>
    <property type="match status" value="1"/>
</dbReference>
<sequence>MASLPKISATLGPCNASRMKMMETRPCIAQLNKKKKKSTCFTNLVDKHQIGKATLFPLALVGQNRPKIESWKNPSEKWKVWAGESPDSLPPSPIQNLVKDFYHAFNTKNIEDLQQLISDDCEYQDYLFYSPCKGKANVIRFWENVMIAMGENIKIALGDIRVEDVKESKLMATVFWHLGTSLVFILCQFIHFD</sequence>
<keyword evidence="4" id="KW-1185">Reference proteome</keyword>
<dbReference type="InterPro" id="IPR032710">
    <property type="entry name" value="NTF2-like_dom_sf"/>
</dbReference>
<protein>
    <recommendedName>
        <fullName evidence="2">SnoaL-like domain-containing protein</fullName>
    </recommendedName>
</protein>
<dbReference type="PANTHER" id="PTHR33698">
    <property type="entry name" value="NUCLEAR TRANSPORT FACTOR 2 (NTF2)-LIKE PROTEIN"/>
    <property type="match status" value="1"/>
</dbReference>
<dbReference type="InterPro" id="IPR037401">
    <property type="entry name" value="SnoaL-like"/>
</dbReference>
<dbReference type="EMBL" id="OY731406">
    <property type="protein sequence ID" value="CAJ1974344.1"/>
    <property type="molecule type" value="Genomic_DNA"/>
</dbReference>
<gene>
    <name evidence="3" type="ORF">AYBTSS11_LOCUS26419</name>
</gene>
<feature type="transmembrane region" description="Helical" evidence="1">
    <location>
        <begin position="170"/>
        <end position="191"/>
    </location>
</feature>
<evidence type="ECO:0000256" key="1">
    <source>
        <dbReference type="SAM" id="Phobius"/>
    </source>
</evidence>